<name>A0A2D3VCX5_9PEZI</name>
<evidence type="ECO:0000256" key="2">
    <source>
        <dbReference type="ARBA" id="ARBA00022980"/>
    </source>
</evidence>
<feature type="region of interest" description="Disordered" evidence="5">
    <location>
        <begin position="34"/>
        <end position="61"/>
    </location>
</feature>
<dbReference type="Pfam" id="PF00573">
    <property type="entry name" value="Ribosomal_L4"/>
    <property type="match status" value="1"/>
</dbReference>
<evidence type="ECO:0000256" key="4">
    <source>
        <dbReference type="ARBA" id="ARBA00040565"/>
    </source>
</evidence>
<dbReference type="OrthoDB" id="275876at2759"/>
<dbReference type="NCBIfam" id="TIGR03953">
    <property type="entry name" value="rplD_bact"/>
    <property type="match status" value="1"/>
</dbReference>
<feature type="compositionally biased region" description="Low complexity" evidence="5">
    <location>
        <begin position="35"/>
        <end position="61"/>
    </location>
</feature>
<dbReference type="PANTHER" id="PTHR10746:SF6">
    <property type="entry name" value="LARGE RIBOSOMAL SUBUNIT PROTEIN UL4M"/>
    <property type="match status" value="1"/>
</dbReference>
<gene>
    <name evidence="6" type="ORF">RCC_09299</name>
</gene>
<keyword evidence="2 6" id="KW-0689">Ribosomal protein</keyword>
<sequence length="309" mass="33766">MASKRAAIPAKHLFTNFQATQHPAARLTRSMATEAPLSTTSTHAAPPSITSTSTSSSSKPTLVAGKIPNPFLSKVPCTLYTFPSLTPTSLTSYPSQHLLLPLRRDILHRAVIFEGDATRQGTASTKHRSEVHGSGRKIRPQKGSGSARLGDKKSPMLRGGGVAFGPKPRDFSTAFNKKDYCLAVRTALSARYRRGEMMVVEGEMRIEGVGEWGMERYVREMVDWNGLQGSLFVKRFVGEEDGFIGALQSSKAGKGLSVDEVDVKDLLSGKRVVIERRALEMLFGSFQADLVESMRWKSSFGGDLLEWSA</sequence>
<feature type="region of interest" description="Disordered" evidence="5">
    <location>
        <begin position="118"/>
        <end position="164"/>
    </location>
</feature>
<evidence type="ECO:0000256" key="5">
    <source>
        <dbReference type="SAM" id="MobiDB-lite"/>
    </source>
</evidence>
<comment type="similarity">
    <text evidence="1">Belongs to the universal ribosomal protein uL4 family.</text>
</comment>
<keyword evidence="3" id="KW-0687">Ribonucleoprotein</keyword>
<protein>
    <recommendedName>
        <fullName evidence="4">Large ribosomal subunit protein uL4m</fullName>
    </recommendedName>
</protein>
<dbReference type="Gene3D" id="3.40.1370.10">
    <property type="match status" value="1"/>
</dbReference>
<dbReference type="InterPro" id="IPR002136">
    <property type="entry name" value="Ribosomal_uL4"/>
</dbReference>
<accession>A0A2D3VCX5</accession>
<dbReference type="GO" id="GO:0006412">
    <property type="term" value="P:translation"/>
    <property type="evidence" value="ECO:0007669"/>
    <property type="project" value="InterPro"/>
</dbReference>
<dbReference type="PANTHER" id="PTHR10746">
    <property type="entry name" value="50S RIBOSOMAL PROTEIN L4"/>
    <property type="match status" value="1"/>
</dbReference>
<dbReference type="GO" id="GO:0005840">
    <property type="term" value="C:ribosome"/>
    <property type="evidence" value="ECO:0007669"/>
    <property type="project" value="UniProtKB-KW"/>
</dbReference>
<dbReference type="InterPro" id="IPR023574">
    <property type="entry name" value="Ribosomal_uL4_dom_sf"/>
</dbReference>
<dbReference type="Proteomes" id="UP000225277">
    <property type="component" value="Unassembled WGS sequence"/>
</dbReference>
<keyword evidence="7" id="KW-1185">Reference proteome</keyword>
<dbReference type="RefSeq" id="XP_023630309.1">
    <property type="nucleotide sequence ID" value="XM_023774541.1"/>
</dbReference>
<evidence type="ECO:0000256" key="1">
    <source>
        <dbReference type="ARBA" id="ARBA00010528"/>
    </source>
</evidence>
<dbReference type="GO" id="GO:0003735">
    <property type="term" value="F:structural constituent of ribosome"/>
    <property type="evidence" value="ECO:0007669"/>
    <property type="project" value="InterPro"/>
</dbReference>
<proteinExistence type="inferred from homology"/>
<evidence type="ECO:0000256" key="3">
    <source>
        <dbReference type="ARBA" id="ARBA00023274"/>
    </source>
</evidence>
<dbReference type="GeneID" id="35604371"/>
<dbReference type="EMBL" id="FJUY01000017">
    <property type="protein sequence ID" value="CZT23585.1"/>
    <property type="molecule type" value="Genomic_DNA"/>
</dbReference>
<dbReference type="STRING" id="112498.A0A2D3VCX5"/>
<dbReference type="GO" id="GO:1990904">
    <property type="term" value="C:ribonucleoprotein complex"/>
    <property type="evidence" value="ECO:0007669"/>
    <property type="project" value="UniProtKB-KW"/>
</dbReference>
<reference evidence="6 7" key="1">
    <citation type="submission" date="2016-03" db="EMBL/GenBank/DDBJ databases">
        <authorList>
            <person name="Ploux O."/>
        </authorList>
    </citation>
    <scope>NUCLEOTIDE SEQUENCE [LARGE SCALE GENOMIC DNA]</scope>
    <source>
        <strain evidence="6 7">URUG2</strain>
    </source>
</reference>
<dbReference type="SUPFAM" id="SSF52166">
    <property type="entry name" value="Ribosomal protein L4"/>
    <property type="match status" value="1"/>
</dbReference>
<dbReference type="AlphaFoldDB" id="A0A2D3VCX5"/>
<dbReference type="InterPro" id="IPR013005">
    <property type="entry name" value="Ribosomal_uL4-like"/>
</dbReference>
<organism evidence="6 7">
    <name type="scientific">Ramularia collo-cygni</name>
    <dbReference type="NCBI Taxonomy" id="112498"/>
    <lineage>
        <taxon>Eukaryota</taxon>
        <taxon>Fungi</taxon>
        <taxon>Dikarya</taxon>
        <taxon>Ascomycota</taxon>
        <taxon>Pezizomycotina</taxon>
        <taxon>Dothideomycetes</taxon>
        <taxon>Dothideomycetidae</taxon>
        <taxon>Mycosphaerellales</taxon>
        <taxon>Mycosphaerellaceae</taxon>
        <taxon>Ramularia</taxon>
    </lineage>
</organism>
<evidence type="ECO:0000313" key="7">
    <source>
        <dbReference type="Proteomes" id="UP000225277"/>
    </source>
</evidence>
<evidence type="ECO:0000313" key="6">
    <source>
        <dbReference type="EMBL" id="CZT23585.1"/>
    </source>
</evidence>